<dbReference type="PROSITE" id="PS00107">
    <property type="entry name" value="PROTEIN_KINASE_ATP"/>
    <property type="match status" value="1"/>
</dbReference>
<reference evidence="10 12" key="1">
    <citation type="submission" date="2024-03" db="EMBL/GenBank/DDBJ databases">
        <title>The Acrasis kona genome and developmental transcriptomes reveal deep origins of eukaryotic multicellular pathways.</title>
        <authorList>
            <person name="Sheikh S."/>
            <person name="Fu C.-J."/>
            <person name="Brown M.W."/>
            <person name="Baldauf S.L."/>
        </authorList>
    </citation>
    <scope>NUCLEOTIDE SEQUENCE [LARGE SCALE GENOMIC DNA]</scope>
    <source>
        <strain evidence="10 12">ATCC MYA-3509</strain>
    </source>
</reference>
<dbReference type="Gene3D" id="1.10.510.10">
    <property type="entry name" value="Transferase(Phosphotransferase) domain 1"/>
    <property type="match status" value="1"/>
</dbReference>
<feature type="region of interest" description="Disordered" evidence="8">
    <location>
        <begin position="363"/>
        <end position="382"/>
    </location>
</feature>
<evidence type="ECO:0000256" key="8">
    <source>
        <dbReference type="SAM" id="MobiDB-lite"/>
    </source>
</evidence>
<evidence type="ECO:0000256" key="2">
    <source>
        <dbReference type="ARBA" id="ARBA00022679"/>
    </source>
</evidence>
<sequence length="399" mass="45017">MSIIPCNSTPLHSYTLKNEVFVVPNRYTPTSIIGKGAYGTVCVANDDKTGGQVAIKKNNNIFGHGTYSMNISTRVLRELKIISHMDHPNILGLKEVVIPSSVSELTDLYMITDLMETDLRNIIRSRQKLSDKHLQYITFQILAALNYMHSASVLHRDLKPENILINSDSRVKVCDFGLARGIDFEKDPTMSTCYVQTRWYRAPELLLSHEVVSKQADMWSFGCILAELLTGNVLFRGSSPINQIEKIVQLLGKPDMENVRGSQQGVDFMKRMKNYPGRDLSIVLEGHNPLAIDLLRKILEFNPEKRISASEALKHPYIAAFCDPAVAVECDRIFDFKFEDNLHNLDDVRIEMMNTILELNGHKQRLSSPTEGTDTKSKSSESAFSLFKSFLKKVTNSEA</sequence>
<dbReference type="PROSITE" id="PS50011">
    <property type="entry name" value="PROTEIN_KINASE_DOM"/>
    <property type="match status" value="1"/>
</dbReference>
<evidence type="ECO:0000256" key="6">
    <source>
        <dbReference type="PROSITE-ProRule" id="PRU10141"/>
    </source>
</evidence>
<evidence type="ECO:0000256" key="1">
    <source>
        <dbReference type="ARBA" id="ARBA00022527"/>
    </source>
</evidence>
<evidence type="ECO:0000256" key="4">
    <source>
        <dbReference type="ARBA" id="ARBA00022777"/>
    </source>
</evidence>
<dbReference type="InterPro" id="IPR000719">
    <property type="entry name" value="Prot_kinase_dom"/>
</dbReference>
<accession>A0AAW2YI08</accession>
<dbReference type="SMART" id="SM00220">
    <property type="entry name" value="S_TKc"/>
    <property type="match status" value="1"/>
</dbReference>
<evidence type="ECO:0000256" key="7">
    <source>
        <dbReference type="RuleBase" id="RU000304"/>
    </source>
</evidence>
<dbReference type="CDD" id="cd07834">
    <property type="entry name" value="STKc_MAPK"/>
    <property type="match status" value="1"/>
</dbReference>
<dbReference type="SUPFAM" id="SSF56112">
    <property type="entry name" value="Protein kinase-like (PK-like)"/>
    <property type="match status" value="1"/>
</dbReference>
<comment type="similarity">
    <text evidence="7">Belongs to the protein kinase superfamily.</text>
</comment>
<dbReference type="EMBL" id="JAOPGA020000498">
    <property type="protein sequence ID" value="KAL0479091.1"/>
    <property type="molecule type" value="Genomic_DNA"/>
</dbReference>
<keyword evidence="5 6" id="KW-0067">ATP-binding</keyword>
<evidence type="ECO:0000256" key="5">
    <source>
        <dbReference type="ARBA" id="ARBA00022840"/>
    </source>
</evidence>
<comment type="caution">
    <text evidence="10">The sequence shown here is derived from an EMBL/GenBank/DDBJ whole genome shotgun (WGS) entry which is preliminary data.</text>
</comment>
<name>A0AAW2YI08_9EUKA</name>
<dbReference type="Pfam" id="PF00069">
    <property type="entry name" value="Pkinase"/>
    <property type="match status" value="1"/>
</dbReference>
<dbReference type="FunFam" id="3.30.200.20:FF:000046">
    <property type="entry name" value="Mitogen-activated protein kinase"/>
    <property type="match status" value="1"/>
</dbReference>
<feature type="binding site" evidence="6">
    <location>
        <position position="57"/>
    </location>
    <ligand>
        <name>ATP</name>
        <dbReference type="ChEBI" id="CHEBI:30616"/>
    </ligand>
</feature>
<dbReference type="InterPro" id="IPR050117">
    <property type="entry name" value="MAPK"/>
</dbReference>
<dbReference type="PROSITE" id="PS00108">
    <property type="entry name" value="PROTEIN_KINASE_ST"/>
    <property type="match status" value="1"/>
</dbReference>
<proteinExistence type="inferred from homology"/>
<dbReference type="PANTHER" id="PTHR24055">
    <property type="entry name" value="MITOGEN-ACTIVATED PROTEIN KINASE"/>
    <property type="match status" value="1"/>
</dbReference>
<feature type="domain" description="Protein kinase" evidence="9">
    <location>
        <begin position="27"/>
        <end position="318"/>
    </location>
</feature>
<dbReference type="Proteomes" id="UP001431209">
    <property type="component" value="Unassembled WGS sequence"/>
</dbReference>
<protein>
    <recommendedName>
        <fullName evidence="9">Protein kinase domain-containing protein</fullName>
    </recommendedName>
</protein>
<dbReference type="GO" id="GO:0005524">
    <property type="term" value="F:ATP binding"/>
    <property type="evidence" value="ECO:0007669"/>
    <property type="project" value="UniProtKB-UniRule"/>
</dbReference>
<dbReference type="FunFam" id="1.10.510.10:FF:000040">
    <property type="entry name" value="Mitogen-activated protein kinase"/>
    <property type="match status" value="1"/>
</dbReference>
<dbReference type="InterPro" id="IPR017441">
    <property type="entry name" value="Protein_kinase_ATP_BS"/>
</dbReference>
<evidence type="ECO:0000313" key="10">
    <source>
        <dbReference type="EMBL" id="KAL0477086.1"/>
    </source>
</evidence>
<organism evidence="10 12">
    <name type="scientific">Acrasis kona</name>
    <dbReference type="NCBI Taxonomy" id="1008807"/>
    <lineage>
        <taxon>Eukaryota</taxon>
        <taxon>Discoba</taxon>
        <taxon>Heterolobosea</taxon>
        <taxon>Tetramitia</taxon>
        <taxon>Eutetramitia</taxon>
        <taxon>Acrasidae</taxon>
        <taxon>Acrasis</taxon>
    </lineage>
</organism>
<keyword evidence="3 6" id="KW-0547">Nucleotide-binding</keyword>
<keyword evidence="1 7" id="KW-0723">Serine/threonine-protein kinase</keyword>
<keyword evidence="4" id="KW-0418">Kinase</keyword>
<dbReference type="Gene3D" id="3.30.200.20">
    <property type="entry name" value="Phosphorylase Kinase, domain 1"/>
    <property type="match status" value="1"/>
</dbReference>
<dbReference type="AlphaFoldDB" id="A0AAW2YI08"/>
<evidence type="ECO:0000259" key="9">
    <source>
        <dbReference type="PROSITE" id="PS50011"/>
    </source>
</evidence>
<keyword evidence="2" id="KW-0808">Transferase</keyword>
<dbReference type="InterPro" id="IPR008271">
    <property type="entry name" value="Ser/Thr_kinase_AS"/>
</dbReference>
<evidence type="ECO:0000256" key="3">
    <source>
        <dbReference type="ARBA" id="ARBA00022741"/>
    </source>
</evidence>
<keyword evidence="12" id="KW-1185">Reference proteome</keyword>
<dbReference type="InterPro" id="IPR011009">
    <property type="entry name" value="Kinase-like_dom_sf"/>
</dbReference>
<evidence type="ECO:0000313" key="12">
    <source>
        <dbReference type="Proteomes" id="UP001431209"/>
    </source>
</evidence>
<evidence type="ECO:0000313" key="11">
    <source>
        <dbReference type="EMBL" id="KAL0479091.1"/>
    </source>
</evidence>
<dbReference type="GO" id="GO:0004674">
    <property type="term" value="F:protein serine/threonine kinase activity"/>
    <property type="evidence" value="ECO:0007669"/>
    <property type="project" value="UniProtKB-KW"/>
</dbReference>
<dbReference type="EMBL" id="JAOPGA020000139">
    <property type="protein sequence ID" value="KAL0477086.1"/>
    <property type="molecule type" value="Genomic_DNA"/>
</dbReference>
<gene>
    <name evidence="10" type="ORF">AKO1_006030</name>
    <name evidence="11" type="ORF">AKO1_010339</name>
</gene>